<comment type="caution">
    <text evidence="1">The sequence shown here is derived from an EMBL/GenBank/DDBJ whole genome shotgun (WGS) entry which is preliminary data.</text>
</comment>
<dbReference type="EMBL" id="JBFOLJ010000009">
    <property type="protein sequence ID" value="KAL2508422.1"/>
    <property type="molecule type" value="Genomic_DNA"/>
</dbReference>
<sequence>MAVTSVYKYWNSVWAKATEGAGLLEMIKMAEMNTARSHVLNCELYKIFTMKIDELHFKVVGAEDIDALRLENNALRAQLAITKDVRARAIYDITKYGTIQRMCVQAQKKAESQLRVCQNMVHAKDKELTEALAELSKANDLLANLGSLIMPIPRIRQGLRNHNPL</sequence>
<accession>A0ABD1T6Q9</accession>
<evidence type="ECO:0000313" key="1">
    <source>
        <dbReference type="EMBL" id="KAL2508422.1"/>
    </source>
</evidence>
<evidence type="ECO:0000313" key="2">
    <source>
        <dbReference type="Proteomes" id="UP001604277"/>
    </source>
</evidence>
<protein>
    <submittedName>
        <fullName evidence="1">Uncharacterized protein</fullName>
    </submittedName>
</protein>
<organism evidence="1 2">
    <name type="scientific">Forsythia ovata</name>
    <dbReference type="NCBI Taxonomy" id="205694"/>
    <lineage>
        <taxon>Eukaryota</taxon>
        <taxon>Viridiplantae</taxon>
        <taxon>Streptophyta</taxon>
        <taxon>Embryophyta</taxon>
        <taxon>Tracheophyta</taxon>
        <taxon>Spermatophyta</taxon>
        <taxon>Magnoliopsida</taxon>
        <taxon>eudicotyledons</taxon>
        <taxon>Gunneridae</taxon>
        <taxon>Pentapetalae</taxon>
        <taxon>asterids</taxon>
        <taxon>lamiids</taxon>
        <taxon>Lamiales</taxon>
        <taxon>Oleaceae</taxon>
        <taxon>Forsythieae</taxon>
        <taxon>Forsythia</taxon>
    </lineage>
</organism>
<name>A0ABD1T6Q9_9LAMI</name>
<dbReference type="AlphaFoldDB" id="A0ABD1T6Q9"/>
<proteinExistence type="predicted"/>
<dbReference type="Proteomes" id="UP001604277">
    <property type="component" value="Unassembled WGS sequence"/>
</dbReference>
<gene>
    <name evidence="1" type="ORF">Fot_32069</name>
</gene>
<reference evidence="2" key="1">
    <citation type="submission" date="2024-07" db="EMBL/GenBank/DDBJ databases">
        <title>Two chromosome-level genome assemblies of Korean endemic species Abeliophyllum distichum and Forsythia ovata (Oleaceae).</title>
        <authorList>
            <person name="Jang H."/>
        </authorList>
    </citation>
    <scope>NUCLEOTIDE SEQUENCE [LARGE SCALE GENOMIC DNA]</scope>
</reference>
<keyword evidence="2" id="KW-1185">Reference proteome</keyword>